<keyword evidence="3" id="KW-1185">Reference proteome</keyword>
<evidence type="ECO:0000313" key="2">
    <source>
        <dbReference type="EMBL" id="GIM71270.1"/>
    </source>
</evidence>
<evidence type="ECO:0000259" key="1">
    <source>
        <dbReference type="Pfam" id="PF01636"/>
    </source>
</evidence>
<sequence length="261" mass="28145">MERPHGLGRLSAHLEEPLAGGNVATSVVRAGSTVRKPWTPATPSVHAFLRHLHAKGVAGVPAVLGRDDQGRQVLEYVPGRQGDAAPPMTVAELRRLGAMVRDLHDASIDFESPPGARWEVAIPPDGAELVCHQDLAPWNLIRDGDTWTFIDWDACAPGTRLWDLAYVAQTFAPLVAGGDPEADAPRLRAVVDGYDLDAAGRAALPEKLVVRTRAMYDLLARGSRTGAVPWARLWAEGHGVHWGGAADYLAAHLPVWRSALR</sequence>
<dbReference type="EMBL" id="BOQL01000036">
    <property type="protein sequence ID" value="GIM71270.1"/>
    <property type="molecule type" value="Genomic_DNA"/>
</dbReference>
<proteinExistence type="predicted"/>
<organism evidence="2 3">
    <name type="scientific">Actinoplanes auranticolor</name>
    <dbReference type="NCBI Taxonomy" id="47988"/>
    <lineage>
        <taxon>Bacteria</taxon>
        <taxon>Bacillati</taxon>
        <taxon>Actinomycetota</taxon>
        <taxon>Actinomycetes</taxon>
        <taxon>Micromonosporales</taxon>
        <taxon>Micromonosporaceae</taxon>
        <taxon>Actinoplanes</taxon>
    </lineage>
</organism>
<comment type="caution">
    <text evidence="2">The sequence shown here is derived from an EMBL/GenBank/DDBJ whole genome shotgun (WGS) entry which is preliminary data.</text>
</comment>
<name>A0A919SG75_9ACTN</name>
<dbReference type="SUPFAM" id="SSF56112">
    <property type="entry name" value="Protein kinase-like (PK-like)"/>
    <property type="match status" value="1"/>
</dbReference>
<dbReference type="Gene3D" id="3.90.1200.10">
    <property type="match status" value="1"/>
</dbReference>
<gene>
    <name evidence="2" type="primary">tfxG_3</name>
    <name evidence="2" type="ORF">Aau02nite_45170</name>
</gene>
<dbReference type="AlphaFoldDB" id="A0A919SG75"/>
<feature type="domain" description="Aminoglycoside phosphotransferase" evidence="1">
    <location>
        <begin position="38"/>
        <end position="115"/>
    </location>
</feature>
<dbReference type="Pfam" id="PF01636">
    <property type="entry name" value="APH"/>
    <property type="match status" value="2"/>
</dbReference>
<dbReference type="RefSeq" id="WP_212990510.1">
    <property type="nucleotide sequence ID" value="NZ_BAABEA010000052.1"/>
</dbReference>
<accession>A0A919SG75</accession>
<feature type="domain" description="Aminoglycoside phosphotransferase" evidence="1">
    <location>
        <begin position="118"/>
        <end position="190"/>
    </location>
</feature>
<dbReference type="InterPro" id="IPR002575">
    <property type="entry name" value="Aminoglycoside_PTrfase"/>
</dbReference>
<dbReference type="Proteomes" id="UP000681340">
    <property type="component" value="Unassembled WGS sequence"/>
</dbReference>
<reference evidence="2" key="1">
    <citation type="submission" date="2021-03" db="EMBL/GenBank/DDBJ databases">
        <title>Whole genome shotgun sequence of Actinoplanes auranticolor NBRC 12245.</title>
        <authorList>
            <person name="Komaki H."/>
            <person name="Tamura T."/>
        </authorList>
    </citation>
    <scope>NUCLEOTIDE SEQUENCE</scope>
    <source>
        <strain evidence="2">NBRC 12245</strain>
    </source>
</reference>
<protein>
    <submittedName>
        <fullName evidence="2">Trifolitoxin immunity protein</fullName>
    </submittedName>
</protein>
<dbReference type="InterPro" id="IPR011009">
    <property type="entry name" value="Kinase-like_dom_sf"/>
</dbReference>
<evidence type="ECO:0000313" key="3">
    <source>
        <dbReference type="Proteomes" id="UP000681340"/>
    </source>
</evidence>